<dbReference type="InterPro" id="IPR004821">
    <property type="entry name" value="Cyt_trans-like"/>
</dbReference>
<keyword evidence="7" id="KW-0119">Carbohydrate metabolism</keyword>
<dbReference type="InterPro" id="IPR011914">
    <property type="entry name" value="RfaE_dom_II"/>
</dbReference>
<name>A0A8J6NCC5_9BACT</name>
<evidence type="ECO:0000256" key="1">
    <source>
        <dbReference type="ARBA" id="ARBA00010613"/>
    </source>
</evidence>
<comment type="similarity">
    <text evidence="1">Belongs to the carbon-nitrogen hydrolase superfamily. NIT1/NIT2 family.</text>
</comment>
<organism evidence="10 11">
    <name type="scientific">Candidatus Desulfatifera sulfidica</name>
    <dbReference type="NCBI Taxonomy" id="2841691"/>
    <lineage>
        <taxon>Bacteria</taxon>
        <taxon>Pseudomonadati</taxon>
        <taxon>Thermodesulfobacteriota</taxon>
        <taxon>Desulfobulbia</taxon>
        <taxon>Desulfobulbales</taxon>
        <taxon>Desulfobulbaceae</taxon>
        <taxon>Candidatus Desulfatifera</taxon>
    </lineage>
</organism>
<dbReference type="InterPro" id="IPR036526">
    <property type="entry name" value="C-N_Hydrolase_sf"/>
</dbReference>
<gene>
    <name evidence="10" type="primary">rfaE2</name>
    <name evidence="10" type="ORF">H8E79_08735</name>
</gene>
<dbReference type="SUPFAM" id="SSF56317">
    <property type="entry name" value="Carbon-nitrogen hydrolase"/>
    <property type="match status" value="1"/>
</dbReference>
<dbReference type="GO" id="GO:0005524">
    <property type="term" value="F:ATP binding"/>
    <property type="evidence" value="ECO:0007669"/>
    <property type="project" value="UniProtKB-KW"/>
</dbReference>
<dbReference type="Pfam" id="PF01467">
    <property type="entry name" value="CTP_transf_like"/>
    <property type="match status" value="1"/>
</dbReference>
<dbReference type="Pfam" id="PF00795">
    <property type="entry name" value="CN_hydrolase"/>
    <property type="match status" value="1"/>
</dbReference>
<dbReference type="AlphaFoldDB" id="A0A8J6NCC5"/>
<dbReference type="PROSITE" id="PS01227">
    <property type="entry name" value="UPF0012"/>
    <property type="match status" value="1"/>
</dbReference>
<dbReference type="Gene3D" id="3.40.50.620">
    <property type="entry name" value="HUPs"/>
    <property type="match status" value="1"/>
</dbReference>
<dbReference type="NCBIfam" id="TIGR00125">
    <property type="entry name" value="cyt_tran_rel"/>
    <property type="match status" value="1"/>
</dbReference>
<evidence type="ECO:0000259" key="9">
    <source>
        <dbReference type="PROSITE" id="PS50263"/>
    </source>
</evidence>
<evidence type="ECO:0000256" key="5">
    <source>
        <dbReference type="ARBA" id="ARBA00022741"/>
    </source>
</evidence>
<reference evidence="10 11" key="1">
    <citation type="submission" date="2020-08" db="EMBL/GenBank/DDBJ databases">
        <title>Bridging the membrane lipid divide: bacteria of the FCB group superphylum have the potential to synthesize archaeal ether lipids.</title>
        <authorList>
            <person name="Villanueva L."/>
            <person name="Von Meijenfeldt F.A.B."/>
            <person name="Westbye A.B."/>
            <person name="Yadav S."/>
            <person name="Hopmans E.C."/>
            <person name="Dutilh B.E."/>
            <person name="Sinninghe Damste J.S."/>
        </authorList>
    </citation>
    <scope>NUCLEOTIDE SEQUENCE [LARGE SCALE GENOMIC DNA]</scope>
    <source>
        <strain evidence="10">NIOZ-UU81</strain>
    </source>
</reference>
<evidence type="ECO:0000256" key="2">
    <source>
        <dbReference type="ARBA" id="ARBA00012519"/>
    </source>
</evidence>
<dbReference type="InterPro" id="IPR014729">
    <property type="entry name" value="Rossmann-like_a/b/a_fold"/>
</dbReference>
<dbReference type="GO" id="GO:0005975">
    <property type="term" value="P:carbohydrate metabolic process"/>
    <property type="evidence" value="ECO:0007669"/>
    <property type="project" value="InterPro"/>
</dbReference>
<evidence type="ECO:0000256" key="6">
    <source>
        <dbReference type="ARBA" id="ARBA00022840"/>
    </source>
</evidence>
<keyword evidence="4 10" id="KW-0548">Nucleotidyltransferase</keyword>
<evidence type="ECO:0000313" key="10">
    <source>
        <dbReference type="EMBL" id="MBC8209235.1"/>
    </source>
</evidence>
<protein>
    <recommendedName>
        <fullName evidence="2">D-glycero-beta-D-manno-heptose 1-phosphate adenylyltransferase</fullName>
        <ecNumber evidence="2">2.7.7.70</ecNumber>
    </recommendedName>
</protein>
<sequence>MGGMSVADELFSALGFVQFEIVPGDWRANVKRLETGLHRLDAPVGSLVLFPELWSTGFVYEQLDALAAETPRILTRLSKLAAEKQLVLAGSLVEKQDSSSGACLYNTLFFVNGDGLCGQIRKQRLFAFWQEDQWLTPGDSPALVDTGRGLAAGLVCYDLRFPELAREQCRQGADLLVLSAQWPSARLTQWCILQQARAIENQIHLVSCNGCGPCGDVELAGHSQIIAPDGTILYEAGDGPEEAVVPLDWRCQNQLRQRFNTVALDPGEGYSGQKLRGLEEWREKVVQRQRLGQRVVFTNGCFDILHAGHVHYLERARQEGDFLILGLNSDRSIRELKGPDRPVNNQQDRARVLAGLSCVDAIIIFDDSTPLALINVLKPQALVKGADWAEDQIVGAAEVKADGGRVVRISFEQDLSTTGLIGRIKGE</sequence>
<comment type="caution">
    <text evidence="10">The sequence shown here is derived from an EMBL/GenBank/DDBJ whole genome shotgun (WGS) entry which is preliminary data.</text>
</comment>
<dbReference type="EC" id="2.7.7.70" evidence="2"/>
<keyword evidence="5" id="KW-0547">Nucleotide-binding</keyword>
<dbReference type="NCBIfam" id="TIGR02199">
    <property type="entry name" value="rfaE_dom_II"/>
    <property type="match status" value="1"/>
</dbReference>
<proteinExistence type="inferred from homology"/>
<keyword evidence="3" id="KW-0808">Transferase</keyword>
<dbReference type="Proteomes" id="UP000599024">
    <property type="component" value="Unassembled WGS sequence"/>
</dbReference>
<dbReference type="SUPFAM" id="SSF52374">
    <property type="entry name" value="Nucleotidylyl transferase"/>
    <property type="match status" value="1"/>
</dbReference>
<dbReference type="InterPro" id="IPR050385">
    <property type="entry name" value="Archaeal_FAD_synthase"/>
</dbReference>
<evidence type="ECO:0000256" key="7">
    <source>
        <dbReference type="ARBA" id="ARBA00023277"/>
    </source>
</evidence>
<dbReference type="InterPro" id="IPR001110">
    <property type="entry name" value="UPF0012_CS"/>
</dbReference>
<dbReference type="InterPro" id="IPR003010">
    <property type="entry name" value="C-N_Hydrolase"/>
</dbReference>
<feature type="domain" description="CN hydrolase" evidence="9">
    <location>
        <begin position="12"/>
        <end position="249"/>
    </location>
</feature>
<dbReference type="PANTHER" id="PTHR43793">
    <property type="entry name" value="FAD SYNTHASE"/>
    <property type="match status" value="1"/>
</dbReference>
<evidence type="ECO:0000313" key="11">
    <source>
        <dbReference type="Proteomes" id="UP000599024"/>
    </source>
</evidence>
<accession>A0A8J6NCC5</accession>
<dbReference type="GO" id="GO:0016779">
    <property type="term" value="F:nucleotidyltransferase activity"/>
    <property type="evidence" value="ECO:0007669"/>
    <property type="project" value="UniProtKB-KW"/>
</dbReference>
<comment type="catalytic activity">
    <reaction evidence="8">
        <text>D-glycero-beta-D-manno-heptose 1-phosphate + ATP + H(+) = ADP-D-glycero-beta-D-manno-heptose + diphosphate</text>
        <dbReference type="Rhea" id="RHEA:27465"/>
        <dbReference type="ChEBI" id="CHEBI:15378"/>
        <dbReference type="ChEBI" id="CHEBI:30616"/>
        <dbReference type="ChEBI" id="CHEBI:33019"/>
        <dbReference type="ChEBI" id="CHEBI:59967"/>
        <dbReference type="ChEBI" id="CHEBI:61593"/>
        <dbReference type="EC" id="2.7.7.70"/>
    </reaction>
</comment>
<evidence type="ECO:0000256" key="3">
    <source>
        <dbReference type="ARBA" id="ARBA00022679"/>
    </source>
</evidence>
<dbReference type="PROSITE" id="PS50263">
    <property type="entry name" value="CN_HYDROLASE"/>
    <property type="match status" value="1"/>
</dbReference>
<evidence type="ECO:0000256" key="8">
    <source>
        <dbReference type="ARBA" id="ARBA00047428"/>
    </source>
</evidence>
<dbReference type="Gene3D" id="3.60.110.10">
    <property type="entry name" value="Carbon-nitrogen hydrolase"/>
    <property type="match status" value="1"/>
</dbReference>
<evidence type="ECO:0000256" key="4">
    <source>
        <dbReference type="ARBA" id="ARBA00022695"/>
    </source>
</evidence>
<dbReference type="GO" id="GO:0016773">
    <property type="term" value="F:phosphotransferase activity, alcohol group as acceptor"/>
    <property type="evidence" value="ECO:0007669"/>
    <property type="project" value="InterPro"/>
</dbReference>
<dbReference type="EMBL" id="JACNLK010000084">
    <property type="protein sequence ID" value="MBC8209235.1"/>
    <property type="molecule type" value="Genomic_DNA"/>
</dbReference>
<keyword evidence="6" id="KW-0067">ATP-binding</keyword>
<dbReference type="PANTHER" id="PTHR43793:SF2">
    <property type="entry name" value="BIFUNCTIONAL PROTEIN HLDE"/>
    <property type="match status" value="1"/>
</dbReference>